<dbReference type="GO" id="GO:0043545">
    <property type="term" value="P:molybdopterin cofactor metabolic process"/>
    <property type="evidence" value="ECO:0007669"/>
    <property type="project" value="TreeGrafter"/>
</dbReference>
<evidence type="ECO:0000259" key="1">
    <source>
        <dbReference type="Pfam" id="PF00266"/>
    </source>
</evidence>
<dbReference type="Proteomes" id="UP001151582">
    <property type="component" value="Unassembled WGS sequence"/>
</dbReference>
<evidence type="ECO:0000313" key="2">
    <source>
        <dbReference type="EMBL" id="KAJ1967104.1"/>
    </source>
</evidence>
<dbReference type="InterPro" id="IPR015421">
    <property type="entry name" value="PyrdxlP-dep_Trfase_major"/>
</dbReference>
<name>A0A9W8E7W3_9FUNG</name>
<protein>
    <recommendedName>
        <fullName evidence="1">Aminotransferase class V domain-containing protein</fullName>
    </recommendedName>
</protein>
<keyword evidence="3" id="KW-1185">Reference proteome</keyword>
<dbReference type="EMBL" id="JANBQB010002425">
    <property type="protein sequence ID" value="KAJ1967104.1"/>
    <property type="molecule type" value="Genomic_DNA"/>
</dbReference>
<dbReference type="PANTHER" id="PTHR14237">
    <property type="entry name" value="MOLYBDOPTERIN COFACTOR SULFURASE MOSC"/>
    <property type="match status" value="1"/>
</dbReference>
<feature type="non-terminal residue" evidence="2">
    <location>
        <position position="263"/>
    </location>
</feature>
<proteinExistence type="predicted"/>
<dbReference type="Pfam" id="PF00266">
    <property type="entry name" value="Aminotran_5"/>
    <property type="match status" value="1"/>
</dbReference>
<dbReference type="OrthoDB" id="10264306at2759"/>
<dbReference type="GO" id="GO:0008265">
    <property type="term" value="F:molybdenum cofactor sulfurtransferase activity"/>
    <property type="evidence" value="ECO:0007669"/>
    <property type="project" value="TreeGrafter"/>
</dbReference>
<dbReference type="Gene3D" id="3.40.640.10">
    <property type="entry name" value="Type I PLP-dependent aspartate aminotransferase-like (Major domain)"/>
    <property type="match status" value="1"/>
</dbReference>
<feature type="domain" description="Aminotransferase class V" evidence="1">
    <location>
        <begin position="3"/>
        <end position="260"/>
    </location>
</feature>
<accession>A0A9W8E7W3</accession>
<dbReference type="InterPro" id="IPR000192">
    <property type="entry name" value="Aminotrans_V_dom"/>
</dbReference>
<dbReference type="AlphaFoldDB" id="A0A9W8E7W3"/>
<comment type="caution">
    <text evidence="2">The sequence shown here is derived from an EMBL/GenBank/DDBJ whole genome shotgun (WGS) entry which is preliminary data.</text>
</comment>
<organism evidence="2 3">
    <name type="scientific">Dimargaris verticillata</name>
    <dbReference type="NCBI Taxonomy" id="2761393"/>
    <lineage>
        <taxon>Eukaryota</taxon>
        <taxon>Fungi</taxon>
        <taxon>Fungi incertae sedis</taxon>
        <taxon>Zoopagomycota</taxon>
        <taxon>Kickxellomycotina</taxon>
        <taxon>Dimargaritomycetes</taxon>
        <taxon>Dimargaritales</taxon>
        <taxon>Dimargaritaceae</taxon>
        <taxon>Dimargaris</taxon>
    </lineage>
</organism>
<sequence length="263" mass="29152">QRTADCVQWVRSRILETFNTTELDYSVVFTANATAGLKLVGESFPWAKRSQQLEPGSSDETHGATSHFWFLQQAHTSVVGIRELAYHHGARVRSFTETEMNRWVASVADNEPSSDMPPTSPAHLVAYPAQCNFSGTRFPFTWSSAIRRCVANETVPTGRWVTLLDAASYVTTASLDLSSSKDSADLIVMSFYKVFGFPTGLGALLVKNSVAPLLTKRYFGGGSVAAIVYDEPWQQYRAQISDRLEDGTVNFMDIVALKSVYER</sequence>
<dbReference type="PANTHER" id="PTHR14237:SF80">
    <property type="entry name" value="MOLYBDENUM COFACTOR SULFURASE"/>
    <property type="match status" value="1"/>
</dbReference>
<reference evidence="2" key="1">
    <citation type="submission" date="2022-07" db="EMBL/GenBank/DDBJ databases">
        <title>Phylogenomic reconstructions and comparative analyses of Kickxellomycotina fungi.</title>
        <authorList>
            <person name="Reynolds N.K."/>
            <person name="Stajich J.E."/>
            <person name="Barry K."/>
            <person name="Grigoriev I.V."/>
            <person name="Crous P."/>
            <person name="Smith M.E."/>
        </authorList>
    </citation>
    <scope>NUCLEOTIDE SEQUENCE</scope>
    <source>
        <strain evidence="2">RSA 567</strain>
    </source>
</reference>
<gene>
    <name evidence="2" type="ORF">H4R34_006429</name>
</gene>
<feature type="non-terminal residue" evidence="2">
    <location>
        <position position="1"/>
    </location>
</feature>
<dbReference type="InterPro" id="IPR015424">
    <property type="entry name" value="PyrdxlP-dep_Trfase"/>
</dbReference>
<dbReference type="SUPFAM" id="SSF53383">
    <property type="entry name" value="PLP-dependent transferases"/>
    <property type="match status" value="1"/>
</dbReference>
<evidence type="ECO:0000313" key="3">
    <source>
        <dbReference type="Proteomes" id="UP001151582"/>
    </source>
</evidence>